<dbReference type="InterPro" id="IPR016007">
    <property type="entry name" value="Alpha_rhamnosid"/>
</dbReference>
<dbReference type="GO" id="GO:0030596">
    <property type="term" value="F:alpha-L-rhamnosidase activity"/>
    <property type="evidence" value="ECO:0007669"/>
    <property type="project" value="UniProtKB-EC"/>
</dbReference>
<evidence type="ECO:0000256" key="3">
    <source>
        <dbReference type="ARBA" id="ARBA00022801"/>
    </source>
</evidence>
<dbReference type="EMBL" id="JARJCW010000117">
    <property type="protein sequence ID" value="KAJ7192648.1"/>
    <property type="molecule type" value="Genomic_DNA"/>
</dbReference>
<comment type="caution">
    <text evidence="6">The sequence shown here is derived from an EMBL/GenBank/DDBJ whole genome shotgun (WGS) entry which is preliminary data.</text>
</comment>
<evidence type="ECO:0000313" key="6">
    <source>
        <dbReference type="EMBL" id="KAJ7192648.1"/>
    </source>
</evidence>
<dbReference type="InterPro" id="IPR035396">
    <property type="entry name" value="Bac_rhamnosid6H"/>
</dbReference>
<dbReference type="AlphaFoldDB" id="A0AAD6USI1"/>
<dbReference type="Pfam" id="PF17390">
    <property type="entry name" value="Bac_rhamnosid_C"/>
    <property type="match status" value="1"/>
</dbReference>
<protein>
    <recommendedName>
        <fullName evidence="2">alpha-L-rhamnosidase</fullName>
        <ecNumber evidence="2">3.2.1.40</ecNumber>
    </recommendedName>
</protein>
<evidence type="ECO:0000313" key="7">
    <source>
        <dbReference type="Proteomes" id="UP001219525"/>
    </source>
</evidence>
<dbReference type="Pfam" id="PF17389">
    <property type="entry name" value="Bac_rhamnosid6H"/>
    <property type="match status" value="1"/>
</dbReference>
<dbReference type="PANTHER" id="PTHR33307:SF6">
    <property type="entry name" value="ALPHA-RHAMNOSIDASE (EUROFUNG)-RELATED"/>
    <property type="match status" value="1"/>
</dbReference>
<evidence type="ECO:0000259" key="5">
    <source>
        <dbReference type="Pfam" id="PF17390"/>
    </source>
</evidence>
<feature type="domain" description="Alpha-L-rhamnosidase C-terminal" evidence="5">
    <location>
        <begin position="385"/>
        <end position="418"/>
    </location>
</feature>
<evidence type="ECO:0000256" key="2">
    <source>
        <dbReference type="ARBA" id="ARBA00012652"/>
    </source>
</evidence>
<keyword evidence="7" id="KW-1185">Reference proteome</keyword>
<reference evidence="6" key="1">
    <citation type="submission" date="2023-03" db="EMBL/GenBank/DDBJ databases">
        <title>Massive genome expansion in bonnet fungi (Mycena s.s.) driven by repeated elements and novel gene families across ecological guilds.</title>
        <authorList>
            <consortium name="Lawrence Berkeley National Laboratory"/>
            <person name="Harder C.B."/>
            <person name="Miyauchi S."/>
            <person name="Viragh M."/>
            <person name="Kuo A."/>
            <person name="Thoen E."/>
            <person name="Andreopoulos B."/>
            <person name="Lu D."/>
            <person name="Skrede I."/>
            <person name="Drula E."/>
            <person name="Henrissat B."/>
            <person name="Morin E."/>
            <person name="Kohler A."/>
            <person name="Barry K."/>
            <person name="LaButti K."/>
            <person name="Morin E."/>
            <person name="Salamov A."/>
            <person name="Lipzen A."/>
            <person name="Mereny Z."/>
            <person name="Hegedus B."/>
            <person name="Baldrian P."/>
            <person name="Stursova M."/>
            <person name="Weitz H."/>
            <person name="Taylor A."/>
            <person name="Grigoriev I.V."/>
            <person name="Nagy L.G."/>
            <person name="Martin F."/>
            <person name="Kauserud H."/>
        </authorList>
    </citation>
    <scope>NUCLEOTIDE SEQUENCE</scope>
    <source>
        <strain evidence="6">9144</strain>
    </source>
</reference>
<gene>
    <name evidence="6" type="ORF">GGX14DRAFT_577951</name>
</gene>
<dbReference type="PANTHER" id="PTHR33307">
    <property type="entry name" value="ALPHA-RHAMNOSIDASE (EUROFUNG)"/>
    <property type="match status" value="1"/>
</dbReference>
<dbReference type="EC" id="3.2.1.40" evidence="2"/>
<dbReference type="GO" id="GO:0005975">
    <property type="term" value="P:carbohydrate metabolic process"/>
    <property type="evidence" value="ECO:0007669"/>
    <property type="project" value="InterPro"/>
</dbReference>
<keyword evidence="3" id="KW-0378">Hydrolase</keyword>
<feature type="domain" description="Alpha-L-rhamnosidase six-hairpin glycosidase" evidence="4">
    <location>
        <begin position="65"/>
        <end position="373"/>
    </location>
</feature>
<dbReference type="InterPro" id="IPR035398">
    <property type="entry name" value="Bac_rhamnosid_C"/>
</dbReference>
<comment type="catalytic activity">
    <reaction evidence="1">
        <text>Hydrolysis of terminal non-reducing alpha-L-rhamnose residues in alpha-L-rhamnosides.</text>
        <dbReference type="EC" id="3.2.1.40"/>
    </reaction>
</comment>
<dbReference type="InterPro" id="IPR008928">
    <property type="entry name" value="6-hairpin_glycosidase_sf"/>
</dbReference>
<dbReference type="InterPro" id="IPR012341">
    <property type="entry name" value="6hp_glycosidase-like_sf"/>
</dbReference>
<dbReference type="Proteomes" id="UP001219525">
    <property type="component" value="Unassembled WGS sequence"/>
</dbReference>
<dbReference type="Gene3D" id="1.50.10.10">
    <property type="match status" value="1"/>
</dbReference>
<evidence type="ECO:0000259" key="4">
    <source>
        <dbReference type="Pfam" id="PF17389"/>
    </source>
</evidence>
<name>A0AAD6USI1_9AGAR</name>
<sequence length="421" mass="45323">MFIHLNQDLNKMKGLPGVGVPAAPLAHGSRPAIWTVKHTSALGQYDSDVVLAARTIVHDDLAPNGDFTSSDDLLNQLHIASVFTMLNNVHSIPTDCPTLEKSGWSGDAMLAAEMFLTNFDSSDLLAKHVQDLHDSLTDGPPAVNALDSGWGANKQADPRHSAFILIPAWIYAYRGDTRVLSDNYKGMRQYIEFELGRSSTQLGDWDTPETSPLGGNPPEDSPATAFLYHMMDTMSNVSNVATVLGNTADASTFAYQAAAIKNSFNSAFLNHSTGYYTGIGDSGYRQWHNLLALAFGLTPNTTTAQVVADSVAADVTARGGHLNTRALDTKQILPMLTEHGRKDTALVLAQQTTYPGSGYWTENGATTTWEHWLFTARSHDYWTLAPFGNLTVSWTNASGTLSLNVGIPVGVTATVSFTAGA</sequence>
<accession>A0AAD6USI1</accession>
<dbReference type="SUPFAM" id="SSF48208">
    <property type="entry name" value="Six-hairpin glycosidases"/>
    <property type="match status" value="1"/>
</dbReference>
<organism evidence="6 7">
    <name type="scientific">Mycena pura</name>
    <dbReference type="NCBI Taxonomy" id="153505"/>
    <lineage>
        <taxon>Eukaryota</taxon>
        <taxon>Fungi</taxon>
        <taxon>Dikarya</taxon>
        <taxon>Basidiomycota</taxon>
        <taxon>Agaricomycotina</taxon>
        <taxon>Agaricomycetes</taxon>
        <taxon>Agaricomycetidae</taxon>
        <taxon>Agaricales</taxon>
        <taxon>Marasmiineae</taxon>
        <taxon>Mycenaceae</taxon>
        <taxon>Mycena</taxon>
    </lineage>
</organism>
<proteinExistence type="predicted"/>
<evidence type="ECO:0000256" key="1">
    <source>
        <dbReference type="ARBA" id="ARBA00001445"/>
    </source>
</evidence>